<dbReference type="GO" id="GO:0016740">
    <property type="term" value="F:transferase activity"/>
    <property type="evidence" value="ECO:0007669"/>
    <property type="project" value="UniProtKB-KW"/>
</dbReference>
<dbReference type="Pfam" id="PF00685">
    <property type="entry name" value="Sulfotransfer_1"/>
    <property type="match status" value="1"/>
</dbReference>
<dbReference type="EC" id="2.8.2.-" evidence="4"/>
<sequence>MKPNFVVIGAARSGTTSLFQYLEPHPEIGMSQVKELNFFSNPTYWNKGFDWYESRFPNASSIKAAGEASTSYTKAPFTDDVPGRIAHYNPAMRLIYVVRDPIERYLSHYLKRVQTGIESRPFERTLDNLDNEASAWQGRYFYQLEHYLQKFDRDQLLVFAMEDLKHNAADTVKRIYRFLNVDETYQAPDLNRIHNATNRVVMKSPMGKRISEFYRRHLEQRDLPFTFKKAVASLGDIGGQEIRKPALTEAQRDKLQRFYQQDSRWLQREFGIDTSPWVPE</sequence>
<reference evidence="4 5" key="1">
    <citation type="submission" date="2023-10" db="EMBL/GenBank/DDBJ databases">
        <title>Characteristics and mechanism of a salt-tolerant marine origin heterotrophic nitrifying- aerobic denitrifying bacteria Marinobacter xestospongiae HN1.</title>
        <authorList>
            <person name="Qi R."/>
        </authorList>
    </citation>
    <scope>NUCLEOTIDE SEQUENCE [LARGE SCALE GENOMIC DNA]</scope>
    <source>
        <strain evidence="4 5">HN1</strain>
    </source>
</reference>
<keyword evidence="1 4" id="KW-0808">Transferase</keyword>
<evidence type="ECO:0000256" key="2">
    <source>
        <dbReference type="ARBA" id="ARBA00023180"/>
    </source>
</evidence>
<keyword evidence="2" id="KW-0325">Glycoprotein</keyword>
<gene>
    <name evidence="4" type="ORF">RYS15_13675</name>
</gene>
<organism evidence="4 5">
    <name type="scientific">Marinobacter xestospongiae</name>
    <dbReference type="NCBI Taxonomy" id="994319"/>
    <lineage>
        <taxon>Bacteria</taxon>
        <taxon>Pseudomonadati</taxon>
        <taxon>Pseudomonadota</taxon>
        <taxon>Gammaproteobacteria</taxon>
        <taxon>Pseudomonadales</taxon>
        <taxon>Marinobacteraceae</taxon>
        <taxon>Marinobacter</taxon>
    </lineage>
</organism>
<evidence type="ECO:0000313" key="4">
    <source>
        <dbReference type="EMBL" id="MDV2079734.1"/>
    </source>
</evidence>
<proteinExistence type="predicted"/>
<feature type="domain" description="Sulfotransferase" evidence="3">
    <location>
        <begin position="3"/>
        <end position="261"/>
    </location>
</feature>
<accession>A0ABU3VZQ5</accession>
<protein>
    <submittedName>
        <fullName evidence="4">Sulfotransferase</fullName>
        <ecNumber evidence="4">2.8.2.-</ecNumber>
    </submittedName>
</protein>
<evidence type="ECO:0000256" key="1">
    <source>
        <dbReference type="ARBA" id="ARBA00022679"/>
    </source>
</evidence>
<dbReference type="RefSeq" id="WP_316974234.1">
    <property type="nucleotide sequence ID" value="NZ_JAWIIJ010000009.1"/>
</dbReference>
<dbReference type="EMBL" id="JAWIIJ010000009">
    <property type="protein sequence ID" value="MDV2079734.1"/>
    <property type="molecule type" value="Genomic_DNA"/>
</dbReference>
<dbReference type="PANTHER" id="PTHR10605">
    <property type="entry name" value="HEPARAN SULFATE SULFOTRANSFERASE"/>
    <property type="match status" value="1"/>
</dbReference>
<name>A0ABU3VZQ5_9GAMM</name>
<dbReference type="InterPro" id="IPR027417">
    <property type="entry name" value="P-loop_NTPase"/>
</dbReference>
<dbReference type="InterPro" id="IPR037359">
    <property type="entry name" value="NST/OST"/>
</dbReference>
<dbReference type="PANTHER" id="PTHR10605:SF56">
    <property type="entry name" value="BIFUNCTIONAL HEPARAN SULFATE N-DEACETYLASE_N-SULFOTRANSFERASE"/>
    <property type="match status" value="1"/>
</dbReference>
<dbReference type="Gene3D" id="3.40.50.300">
    <property type="entry name" value="P-loop containing nucleotide triphosphate hydrolases"/>
    <property type="match status" value="1"/>
</dbReference>
<keyword evidence="5" id="KW-1185">Reference proteome</keyword>
<dbReference type="Proteomes" id="UP001269819">
    <property type="component" value="Unassembled WGS sequence"/>
</dbReference>
<dbReference type="SUPFAM" id="SSF52540">
    <property type="entry name" value="P-loop containing nucleoside triphosphate hydrolases"/>
    <property type="match status" value="1"/>
</dbReference>
<evidence type="ECO:0000313" key="5">
    <source>
        <dbReference type="Proteomes" id="UP001269819"/>
    </source>
</evidence>
<comment type="caution">
    <text evidence="4">The sequence shown here is derived from an EMBL/GenBank/DDBJ whole genome shotgun (WGS) entry which is preliminary data.</text>
</comment>
<dbReference type="InterPro" id="IPR000863">
    <property type="entry name" value="Sulfotransferase_dom"/>
</dbReference>
<evidence type="ECO:0000259" key="3">
    <source>
        <dbReference type="Pfam" id="PF00685"/>
    </source>
</evidence>